<proteinExistence type="predicted"/>
<accession>A0A9P7N4V8</accession>
<evidence type="ECO:0000256" key="1">
    <source>
        <dbReference type="SAM" id="Coils"/>
    </source>
</evidence>
<reference evidence="3" key="1">
    <citation type="journal article" date="2020" name="bioRxiv">
        <title>Whole genome comparisons of ergot fungi reveals the divergence and evolution of species within the genus Claviceps are the result of varying mechanisms driving genome evolution and host range expansion.</title>
        <authorList>
            <person name="Wyka S.A."/>
            <person name="Mondo S.J."/>
            <person name="Liu M."/>
            <person name="Dettman J."/>
            <person name="Nalam V."/>
            <person name="Broders K.D."/>
        </authorList>
    </citation>
    <scope>NUCLEOTIDE SEQUENCE</scope>
    <source>
        <strain evidence="3">CCC 602</strain>
    </source>
</reference>
<name>A0A9P7N4V8_9HYPO</name>
<feature type="region of interest" description="Disordered" evidence="2">
    <location>
        <begin position="1"/>
        <end position="89"/>
    </location>
</feature>
<gene>
    <name evidence="3" type="ORF">E4U43_003348</name>
</gene>
<keyword evidence="4" id="KW-1185">Reference proteome</keyword>
<protein>
    <submittedName>
        <fullName evidence="3">Uncharacterized protein</fullName>
    </submittedName>
</protein>
<evidence type="ECO:0000313" key="4">
    <source>
        <dbReference type="Proteomes" id="UP000748025"/>
    </source>
</evidence>
<feature type="coiled-coil region" evidence="1">
    <location>
        <begin position="162"/>
        <end position="189"/>
    </location>
</feature>
<dbReference type="EMBL" id="SRPW01002293">
    <property type="protein sequence ID" value="KAG5993962.1"/>
    <property type="molecule type" value="Genomic_DNA"/>
</dbReference>
<keyword evidence="1" id="KW-0175">Coiled coil</keyword>
<feature type="compositionally biased region" description="Acidic residues" evidence="2">
    <location>
        <begin position="1"/>
        <end position="19"/>
    </location>
</feature>
<dbReference type="AlphaFoldDB" id="A0A9P7N4V8"/>
<sequence length="472" mass="53569">MESVPDPEAEDWTMGDSEDVNLICIPDFGPDEHVSAFESETRTEFDGPESGGRSNQQCKDKEEASEEPFIYRKASEEEKEEREEENVKPAANENLGNQLANPVRDDSWWIARGMGYGEYIDSLHECINPQNGQISALSERIQCLKDNTSCLQRDSCTREGSLSMLYDKNRILEAQIADLRNKNTDLTKELQIGAEAPAILATGKKVSDGELKSQWKELKFSVRNLALLVADGTPEARCSPLGKRRKRFSGRNKSKASHRMFNHADLRRWAIEEYLWRSICSIIFESHSQSDLDEAGHSFKHFKKTMLNRLHAKKSTRLGSYCKWFNDGWEITKPSEGVIETMLQKDCGSIYELIYGDRQLKEGADEPSFQAELGEIFSLAMQLDDMRMESRAIITLHWPDWETREHGPSSAGYVDSIMNAVNMGQKPLENASVQLIISPAMLKKGNANGRNYDSEMVLAKADVLMYREEDQN</sequence>
<evidence type="ECO:0000256" key="2">
    <source>
        <dbReference type="SAM" id="MobiDB-lite"/>
    </source>
</evidence>
<evidence type="ECO:0000313" key="3">
    <source>
        <dbReference type="EMBL" id="KAG5993962.1"/>
    </source>
</evidence>
<comment type="caution">
    <text evidence="3">The sequence shown here is derived from an EMBL/GenBank/DDBJ whole genome shotgun (WGS) entry which is preliminary data.</text>
</comment>
<dbReference type="Proteomes" id="UP000748025">
    <property type="component" value="Unassembled WGS sequence"/>
</dbReference>
<organism evidence="3 4">
    <name type="scientific">Claviceps pusilla</name>
    <dbReference type="NCBI Taxonomy" id="123648"/>
    <lineage>
        <taxon>Eukaryota</taxon>
        <taxon>Fungi</taxon>
        <taxon>Dikarya</taxon>
        <taxon>Ascomycota</taxon>
        <taxon>Pezizomycotina</taxon>
        <taxon>Sordariomycetes</taxon>
        <taxon>Hypocreomycetidae</taxon>
        <taxon>Hypocreales</taxon>
        <taxon>Clavicipitaceae</taxon>
        <taxon>Claviceps</taxon>
    </lineage>
</organism>
<feature type="compositionally biased region" description="Basic and acidic residues" evidence="2">
    <location>
        <begin position="30"/>
        <end position="45"/>
    </location>
</feature>
<dbReference type="OrthoDB" id="5213630at2759"/>